<dbReference type="eggNOG" id="KOG0150">
    <property type="taxonomic scope" value="Eukaryota"/>
</dbReference>
<reference evidence="10" key="2">
    <citation type="submission" date="2020-09" db="EMBL/GenBank/DDBJ databases">
        <authorList>
            <person name="Kikuchi T."/>
        </authorList>
    </citation>
    <scope>NUCLEOTIDE SEQUENCE</scope>
    <source>
        <strain evidence="10">Ka4C1</strain>
    </source>
</reference>
<dbReference type="InterPro" id="IPR040023">
    <property type="entry name" value="WBP4"/>
</dbReference>
<dbReference type="PANTHER" id="PTHR13173">
    <property type="entry name" value="WW DOMAIN BINDING PROTEIN 4"/>
    <property type="match status" value="1"/>
</dbReference>
<dbReference type="Pfam" id="PF06220">
    <property type="entry name" value="zf-U1"/>
    <property type="match status" value="1"/>
</dbReference>
<keyword evidence="6" id="KW-0175">Coiled coil</keyword>
<sequence>MTEYWKSSAKKFCEICKVWFGDNRASIEHHEMGQKHKAMVQQRLREMGQKTKQKDKETANLNATLVAMEAAARAAMERDGQSVPTPASMAPPMVGVLPTTSAPSHGSGTPAPVKRKAPKIDPKEELKERKKKLKELKKTAATSEFWNRNEEEEIIEWVQAEANGGFYYWNIFSGETLWEVPTIFYTSEEYSQNYEKIQKQIEDEKNRLKEEEERKKKEAENAEAMKQYNEQYQQYYKQWYEYQIQMQQYAAQAPPPPPPAESKDNIKNVGIEQTNGGNAEKVNFEAPEGLIEVPSEIKDQGIQEEEVKKEEEEDQPRPECTFYDPLAEEEAEKPKKSAYGLGKWTPVVKQPEIPKNFELEQQVQPVYDDLPDTTTKPDLDFEIEEDPSETQFGEKVLKVKSSKKDKPIVFQKRKARNQNQRRTGGDF</sequence>
<reference evidence="13" key="1">
    <citation type="submission" date="2016-11" db="UniProtKB">
        <authorList>
            <consortium name="WormBaseParasite"/>
        </authorList>
    </citation>
    <scope>IDENTIFICATION</scope>
</reference>
<dbReference type="GO" id="GO:0071011">
    <property type="term" value="C:precatalytic spliceosome"/>
    <property type="evidence" value="ECO:0007669"/>
    <property type="project" value="TreeGrafter"/>
</dbReference>
<feature type="domain" description="Matrin-type" evidence="9">
    <location>
        <begin position="11"/>
        <end position="42"/>
    </location>
</feature>
<evidence type="ECO:0000256" key="7">
    <source>
        <dbReference type="SAM" id="MobiDB-lite"/>
    </source>
</evidence>
<protein>
    <submittedName>
        <fullName evidence="10">(pine wood nematode) hypothetical protein</fullName>
    </submittedName>
</protein>
<evidence type="ECO:0000259" key="8">
    <source>
        <dbReference type="PROSITE" id="PS50020"/>
    </source>
</evidence>
<evidence type="ECO:0000313" key="11">
    <source>
        <dbReference type="Proteomes" id="UP000095284"/>
    </source>
</evidence>
<evidence type="ECO:0000256" key="4">
    <source>
        <dbReference type="ARBA" id="ARBA00022833"/>
    </source>
</evidence>
<keyword evidence="12" id="KW-1185">Reference proteome</keyword>
<name>A0A1I7SL59_BURXY</name>
<dbReference type="Proteomes" id="UP000659654">
    <property type="component" value="Unassembled WGS sequence"/>
</dbReference>
<evidence type="ECO:0000313" key="12">
    <source>
        <dbReference type="Proteomes" id="UP000659654"/>
    </source>
</evidence>
<keyword evidence="5" id="KW-0539">Nucleus</keyword>
<dbReference type="PROSITE" id="PS50020">
    <property type="entry name" value="WW_DOMAIN_2"/>
    <property type="match status" value="1"/>
</dbReference>
<dbReference type="OrthoDB" id="191651at2759"/>
<dbReference type="InterPro" id="IPR036020">
    <property type="entry name" value="WW_dom_sf"/>
</dbReference>
<evidence type="ECO:0000313" key="10">
    <source>
        <dbReference type="EMBL" id="CAD5233919.1"/>
    </source>
</evidence>
<dbReference type="SUPFAM" id="SSF51045">
    <property type="entry name" value="WW domain"/>
    <property type="match status" value="1"/>
</dbReference>
<dbReference type="InterPro" id="IPR003604">
    <property type="entry name" value="Matrin/U1-like-C_Znf_C2H2"/>
</dbReference>
<organism evidence="11 13">
    <name type="scientific">Bursaphelenchus xylophilus</name>
    <name type="common">Pinewood nematode worm</name>
    <name type="synonym">Aphelenchoides xylophilus</name>
    <dbReference type="NCBI Taxonomy" id="6326"/>
    <lineage>
        <taxon>Eukaryota</taxon>
        <taxon>Metazoa</taxon>
        <taxon>Ecdysozoa</taxon>
        <taxon>Nematoda</taxon>
        <taxon>Chromadorea</taxon>
        <taxon>Rhabditida</taxon>
        <taxon>Tylenchina</taxon>
        <taxon>Tylenchomorpha</taxon>
        <taxon>Aphelenchoidea</taxon>
        <taxon>Aphelenchoididae</taxon>
        <taxon>Bursaphelenchus</taxon>
    </lineage>
</organism>
<dbReference type="GO" id="GO:0000398">
    <property type="term" value="P:mRNA splicing, via spliceosome"/>
    <property type="evidence" value="ECO:0007669"/>
    <property type="project" value="InterPro"/>
</dbReference>
<evidence type="ECO:0000256" key="3">
    <source>
        <dbReference type="ARBA" id="ARBA00022771"/>
    </source>
</evidence>
<evidence type="ECO:0000256" key="5">
    <source>
        <dbReference type="ARBA" id="ARBA00023242"/>
    </source>
</evidence>
<feature type="coiled-coil region" evidence="6">
    <location>
        <begin position="187"/>
        <end position="234"/>
    </location>
</feature>
<dbReference type="WBParaSite" id="BXY_1379100.1">
    <property type="protein sequence ID" value="BXY_1379100.1"/>
    <property type="gene ID" value="BXY_1379100"/>
</dbReference>
<feature type="compositionally biased region" description="Low complexity" evidence="7">
    <location>
        <begin position="417"/>
        <end position="427"/>
    </location>
</feature>
<keyword evidence="3" id="KW-0863">Zinc-finger</keyword>
<dbReference type="InterPro" id="IPR013085">
    <property type="entry name" value="U1-CZ_Znf_C2H2"/>
</dbReference>
<evidence type="ECO:0000256" key="1">
    <source>
        <dbReference type="ARBA" id="ARBA00004123"/>
    </source>
</evidence>
<evidence type="ECO:0000259" key="9">
    <source>
        <dbReference type="PROSITE" id="PS50171"/>
    </source>
</evidence>
<evidence type="ECO:0000256" key="2">
    <source>
        <dbReference type="ARBA" id="ARBA00022723"/>
    </source>
</evidence>
<dbReference type="EMBL" id="CAJFCV020000006">
    <property type="protein sequence ID" value="CAG9129378.1"/>
    <property type="molecule type" value="Genomic_DNA"/>
</dbReference>
<feature type="region of interest" description="Disordered" evidence="7">
    <location>
        <begin position="287"/>
        <end position="337"/>
    </location>
</feature>
<dbReference type="PANTHER" id="PTHR13173:SF10">
    <property type="entry name" value="WW DOMAIN-BINDING PROTEIN 4"/>
    <property type="match status" value="1"/>
</dbReference>
<evidence type="ECO:0000256" key="6">
    <source>
        <dbReference type="SAM" id="Coils"/>
    </source>
</evidence>
<comment type="subcellular location">
    <subcellularLocation>
        <location evidence="1">Nucleus</location>
    </subcellularLocation>
</comment>
<gene>
    <name evidence="10" type="ORF">BXYJ_LOCUS14010</name>
</gene>
<evidence type="ECO:0000313" key="13">
    <source>
        <dbReference type="WBParaSite" id="BXY_1379100.1"/>
    </source>
</evidence>
<dbReference type="AlphaFoldDB" id="A0A1I7SL59"/>
<keyword evidence="2" id="KW-0479">Metal-binding</keyword>
<dbReference type="GO" id="GO:0008270">
    <property type="term" value="F:zinc ion binding"/>
    <property type="evidence" value="ECO:0007669"/>
    <property type="project" value="UniProtKB-KW"/>
</dbReference>
<proteinExistence type="predicted"/>
<feature type="region of interest" description="Disordered" evidence="7">
    <location>
        <begin position="403"/>
        <end position="427"/>
    </location>
</feature>
<dbReference type="EMBL" id="CAJFDI010000006">
    <property type="protein sequence ID" value="CAD5233919.1"/>
    <property type="molecule type" value="Genomic_DNA"/>
</dbReference>
<accession>A0A1I7SL59</accession>
<keyword evidence="4" id="KW-0862">Zinc</keyword>
<dbReference type="Gene3D" id="3.30.160.60">
    <property type="entry name" value="Classic Zinc Finger"/>
    <property type="match status" value="1"/>
</dbReference>
<feature type="compositionally biased region" description="Basic and acidic residues" evidence="7">
    <location>
        <begin position="295"/>
        <end position="310"/>
    </location>
</feature>
<feature type="domain" description="WW" evidence="8">
    <location>
        <begin position="157"/>
        <end position="183"/>
    </location>
</feature>
<dbReference type="Proteomes" id="UP000582659">
    <property type="component" value="Unassembled WGS sequence"/>
</dbReference>
<dbReference type="SMART" id="SM00451">
    <property type="entry name" value="ZnF_U1"/>
    <property type="match status" value="1"/>
</dbReference>
<dbReference type="InterPro" id="IPR001202">
    <property type="entry name" value="WW_dom"/>
</dbReference>
<dbReference type="GO" id="GO:0003723">
    <property type="term" value="F:RNA binding"/>
    <property type="evidence" value="ECO:0007669"/>
    <property type="project" value="TreeGrafter"/>
</dbReference>
<dbReference type="InterPro" id="IPR000690">
    <property type="entry name" value="Matrin/U1-C_Znf_C2H2"/>
</dbReference>
<dbReference type="SMR" id="A0A1I7SL59"/>
<dbReference type="PROSITE" id="PS50171">
    <property type="entry name" value="ZF_MATRIN"/>
    <property type="match status" value="1"/>
</dbReference>
<dbReference type="Proteomes" id="UP000095284">
    <property type="component" value="Unplaced"/>
</dbReference>